<dbReference type="GO" id="GO:0004222">
    <property type="term" value="F:metalloendopeptidase activity"/>
    <property type="evidence" value="ECO:0007669"/>
    <property type="project" value="InterPro"/>
</dbReference>
<protein>
    <submittedName>
        <fullName evidence="3">Microbial collagenase</fullName>
    </submittedName>
</protein>
<dbReference type="eggNOG" id="COG1512">
    <property type="taxonomic scope" value="Bacteria"/>
</dbReference>
<name>B8CHB6_SHEPW</name>
<dbReference type="PROSITE" id="PS51257">
    <property type="entry name" value="PROKAR_LIPOPROTEIN"/>
    <property type="match status" value="1"/>
</dbReference>
<feature type="chain" id="PRO_5002869503" evidence="2">
    <location>
        <begin position="26"/>
        <end position="590"/>
    </location>
</feature>
<dbReference type="AlphaFoldDB" id="B8CHB6"/>
<dbReference type="HOGENOM" id="CLU_462227_0_0_6"/>
<organism evidence="3 4">
    <name type="scientific">Shewanella piezotolerans (strain WP3 / JCM 13877)</name>
    <dbReference type="NCBI Taxonomy" id="225849"/>
    <lineage>
        <taxon>Bacteria</taxon>
        <taxon>Pseudomonadati</taxon>
        <taxon>Pseudomonadota</taxon>
        <taxon>Gammaproteobacteria</taxon>
        <taxon>Alteromonadales</taxon>
        <taxon>Shewanellaceae</taxon>
        <taxon>Shewanella</taxon>
    </lineage>
</organism>
<dbReference type="GO" id="GO:0005576">
    <property type="term" value="C:extracellular region"/>
    <property type="evidence" value="ECO:0007669"/>
    <property type="project" value="InterPro"/>
</dbReference>
<evidence type="ECO:0000313" key="4">
    <source>
        <dbReference type="Proteomes" id="UP000000753"/>
    </source>
</evidence>
<dbReference type="STRING" id="225849.swp_0061"/>
<feature type="active site" evidence="1">
    <location>
        <position position="423"/>
    </location>
</feature>
<dbReference type="RefSeq" id="WP_020910292.1">
    <property type="nucleotide sequence ID" value="NC_011566.1"/>
</dbReference>
<dbReference type="Pfam" id="PF01752">
    <property type="entry name" value="Peptidase_M9"/>
    <property type="match status" value="1"/>
</dbReference>
<evidence type="ECO:0000256" key="1">
    <source>
        <dbReference type="PIRSR" id="PIRSR602169-1"/>
    </source>
</evidence>
<keyword evidence="2" id="KW-0732">Signal</keyword>
<evidence type="ECO:0000313" key="3">
    <source>
        <dbReference type="EMBL" id="ACJ26908.1"/>
    </source>
</evidence>
<dbReference type="OrthoDB" id="9802683at2"/>
<proteinExistence type="predicted"/>
<dbReference type="Gene3D" id="1.10.390.20">
    <property type="match status" value="1"/>
</dbReference>
<dbReference type="PRINTS" id="PR00931">
    <property type="entry name" value="MICOLLPTASE"/>
</dbReference>
<reference evidence="3 4" key="1">
    <citation type="journal article" date="2008" name="PLoS ONE">
        <title>Environmental adaptation: genomic analysis of the piezotolerant and psychrotolerant deep-sea iron reducing bacterium Shewanella piezotolerans WP3.</title>
        <authorList>
            <person name="Wang F."/>
            <person name="Wang J."/>
            <person name="Jian H."/>
            <person name="Zhang B."/>
            <person name="Li S."/>
            <person name="Wang F."/>
            <person name="Zeng X."/>
            <person name="Gao L."/>
            <person name="Bartlett D.H."/>
            <person name="Yu J."/>
            <person name="Hu S."/>
            <person name="Xiao X."/>
        </authorList>
    </citation>
    <scope>NUCLEOTIDE SEQUENCE [LARGE SCALE GENOMIC DNA]</scope>
    <source>
        <strain evidence="4">WP3 / JCM 13877</strain>
    </source>
</reference>
<dbReference type="Proteomes" id="UP000000753">
    <property type="component" value="Chromosome"/>
</dbReference>
<dbReference type="Gene3D" id="3.40.30.160">
    <property type="entry name" value="Collagenase ColT, N-terminal domain"/>
    <property type="match status" value="1"/>
</dbReference>
<sequence length="590" mass="66843">MNTKTKIALTIIVALSGSISGCSSTNNTLPTPEILQQISSSSESALFDETNPLMTVSHFQQASVTLASTTDTESLDKLLYYFRAFSYYGPTDELELSDYVSLSAALESLADSGVLDGKARLQEQYAVTMYRYFADNERAAQLAPLLPQLNKQLAQLATTTSQQANDYALLETLKAYGFLFNVSRKNVEGELNSVLLSANLNQPLLAFAANKSSIRADQDWPRTNAYWALALYRLALPGSEDGEATPLELAVDNAVADIARQDVAERGDIAKDAYSKGYHVNTFSAQERCQENSDICRIPELKEGLPIEHQCSESLFILAQDLNEQELVESCTKLTSQESHFHNVLETQQQATANDNNEALRVVAFTNWSQYNYYGQLIFDIQTDNGGMYIEGTPSKPGNQATFFAYRQWWIEPEFAVWNLNHEYVHYLDGHFVKYGGFGHFPSKMVWWSEGLAEYIAQGDSNPTALKVIKRDIDKAPTLEDIFATEYKDGVDMTYKWSYMAVRFLAEHYPSDYVKLSQFLKTDYFEGYELLLADLTQHQQQFSEWLTSQVAQFDDSEQKSKPRLHKQNRYAYRDYLQPLHLSQDSSHLHF</sequence>
<dbReference type="KEGG" id="swp:swp_0061"/>
<feature type="signal peptide" evidence="2">
    <location>
        <begin position="1"/>
        <end position="25"/>
    </location>
</feature>
<accession>B8CHB6</accession>
<keyword evidence="4" id="KW-1185">Reference proteome</keyword>
<dbReference type="GO" id="GO:0008270">
    <property type="term" value="F:zinc ion binding"/>
    <property type="evidence" value="ECO:0007669"/>
    <property type="project" value="InterPro"/>
</dbReference>
<evidence type="ECO:0000256" key="2">
    <source>
        <dbReference type="SAM" id="SignalP"/>
    </source>
</evidence>
<dbReference type="InterPro" id="IPR002169">
    <property type="entry name" value="Peptidase_M9A/M9B"/>
</dbReference>
<dbReference type="GO" id="GO:0006508">
    <property type="term" value="P:proteolysis"/>
    <property type="evidence" value="ECO:0007669"/>
    <property type="project" value="InterPro"/>
</dbReference>
<gene>
    <name evidence="3" type="ordered locus">swp_0061</name>
</gene>
<dbReference type="EMBL" id="CP000472">
    <property type="protein sequence ID" value="ACJ26908.1"/>
    <property type="molecule type" value="Genomic_DNA"/>
</dbReference>